<proteinExistence type="predicted"/>
<gene>
    <name evidence="3" type="ORF">HXX76_003379</name>
</gene>
<feature type="domain" description="Fe2OG dioxygenase" evidence="2">
    <location>
        <begin position="459"/>
        <end position="579"/>
    </location>
</feature>
<dbReference type="OrthoDB" id="5952526at2759"/>
<dbReference type="AlphaFoldDB" id="A0A835TCX1"/>
<comment type="caution">
    <text evidence="3">The sequence shown here is derived from an EMBL/GenBank/DDBJ whole genome shotgun (WGS) entry which is preliminary data.</text>
</comment>
<feature type="region of interest" description="Disordered" evidence="1">
    <location>
        <begin position="201"/>
        <end position="222"/>
    </location>
</feature>
<sequence>MAGRLAGASARSCSLSLRSDGSALASLAATLRWRASQLAGCRLASTATGTFASHGVTHADRDVGTLVCAEASTSGAGASGQRPLLRRQGGGRARQPRTPSTPPAAAAASASPSATSPSASSPAAAGVATDAEAVLFIGFHPEEMDIIRQQLPAVAPVAAAAVAAAAGGSGAAEGEGSMALVDVTAGMLGMTLGEALAAAAAGPHADGGDSSGGNDDGQRPPNAAVAAGRVVLLRGARAQELGAELNDLLTEWGVVPALVAAATARHESMPLGQVVAGLRDAHARYYELLQPVKLRSSNSSSSNTGDGGSGATAQGQQVHPADAEVLEGVRVVLTAALDAGEVPSIHGDYRRDAAHTAVLDGLLTEAERAELLAWITAPGHNHSGPPPDDKWEMACVDRVGDNATWGLKPEVLAALRDDPPPAVVALQSRLAALYPEYTLCHMPAHQISDAPGGEDDTDTSLSSFVGNAVMHGDPCAWHVDADPTTVPPYSPWVHNFGYYHNRELGRPLFVTVLIYLNDTWPEDNHAETLFLDPETQLGLFVRPAPGRVVLMEQDMPHRISAPSRAAPGPRYSLVWKLVWVPRGGGPGPARAEQERDAGYQSLCRPEWGEPVRIGSANRNAGIRAYTPPARA</sequence>
<name>A0A835TCX1_CHLIN</name>
<protein>
    <recommendedName>
        <fullName evidence="2">Fe2OG dioxygenase domain-containing protein</fullName>
    </recommendedName>
</protein>
<dbReference type="PROSITE" id="PS51471">
    <property type="entry name" value="FE2OG_OXY"/>
    <property type="match status" value="1"/>
</dbReference>
<evidence type="ECO:0000313" key="3">
    <source>
        <dbReference type="EMBL" id="KAG2441766.1"/>
    </source>
</evidence>
<evidence type="ECO:0000256" key="1">
    <source>
        <dbReference type="SAM" id="MobiDB-lite"/>
    </source>
</evidence>
<accession>A0A835TCX1</accession>
<feature type="compositionally biased region" description="Low complexity" evidence="1">
    <location>
        <begin position="103"/>
        <end position="123"/>
    </location>
</feature>
<dbReference type="Proteomes" id="UP000650467">
    <property type="component" value="Unassembled WGS sequence"/>
</dbReference>
<dbReference type="InterPro" id="IPR005123">
    <property type="entry name" value="Oxoglu/Fe-dep_dioxygenase_dom"/>
</dbReference>
<dbReference type="Gene3D" id="2.60.120.620">
    <property type="entry name" value="q2cbj1_9rhob like domain"/>
    <property type="match status" value="1"/>
</dbReference>
<dbReference type="PANTHER" id="PTHR35169">
    <property type="entry name" value="FE2OG DIOXYGENASE DOMAIN-CONTAINING PROTEIN"/>
    <property type="match status" value="1"/>
</dbReference>
<reference evidence="3" key="1">
    <citation type="journal article" date="2020" name="bioRxiv">
        <title>Comparative genomics of Chlamydomonas.</title>
        <authorList>
            <person name="Craig R.J."/>
            <person name="Hasan A.R."/>
            <person name="Ness R.W."/>
            <person name="Keightley P.D."/>
        </authorList>
    </citation>
    <scope>NUCLEOTIDE SEQUENCE</scope>
    <source>
        <strain evidence="3">SAG 7.73</strain>
    </source>
</reference>
<feature type="region of interest" description="Disordered" evidence="1">
    <location>
        <begin position="72"/>
        <end position="123"/>
    </location>
</feature>
<evidence type="ECO:0000313" key="4">
    <source>
        <dbReference type="Proteomes" id="UP000650467"/>
    </source>
</evidence>
<dbReference type="PANTHER" id="PTHR35169:SF1">
    <property type="entry name" value="PROLYL 4-HYDROXYLASE ALPHA SUBUNIT FE(2+) 2OG DIOXYGENASE DOMAIN-CONTAINING PROTEIN"/>
    <property type="match status" value="1"/>
</dbReference>
<keyword evidence="4" id="KW-1185">Reference proteome</keyword>
<evidence type="ECO:0000259" key="2">
    <source>
        <dbReference type="PROSITE" id="PS51471"/>
    </source>
</evidence>
<dbReference type="EMBL" id="JAEHOC010000005">
    <property type="protein sequence ID" value="KAG2441766.1"/>
    <property type="molecule type" value="Genomic_DNA"/>
</dbReference>
<organism evidence="3 4">
    <name type="scientific">Chlamydomonas incerta</name>
    <dbReference type="NCBI Taxonomy" id="51695"/>
    <lineage>
        <taxon>Eukaryota</taxon>
        <taxon>Viridiplantae</taxon>
        <taxon>Chlorophyta</taxon>
        <taxon>core chlorophytes</taxon>
        <taxon>Chlorophyceae</taxon>
        <taxon>CS clade</taxon>
        <taxon>Chlamydomonadales</taxon>
        <taxon>Chlamydomonadaceae</taxon>
        <taxon>Chlamydomonas</taxon>
    </lineage>
</organism>
<feature type="region of interest" description="Disordered" evidence="1">
    <location>
        <begin position="295"/>
        <end position="318"/>
    </location>
</feature>
<feature type="compositionally biased region" description="Low complexity" evidence="1">
    <location>
        <begin position="72"/>
        <end position="87"/>
    </location>
</feature>